<dbReference type="GeneID" id="87837835"/>
<dbReference type="GO" id="GO:0097363">
    <property type="term" value="F:protein O-acetylglucosaminyltransferase activity"/>
    <property type="evidence" value="ECO:0007669"/>
    <property type="project" value="UniProtKB-EC"/>
</dbReference>
<dbReference type="PANTHER" id="PTHR20961:SF148">
    <property type="entry name" value="EGF DOMAIN-SPECIFIC O-LINKED N-ACETYLGLUCOSAMINE TRANSFERASE"/>
    <property type="match status" value="1"/>
</dbReference>
<dbReference type="InterPro" id="IPR049625">
    <property type="entry name" value="Glyco_transf_61_cat"/>
</dbReference>
<feature type="domain" description="Glycosyltransferase 61 catalytic" evidence="12">
    <location>
        <begin position="345"/>
        <end position="425"/>
    </location>
</feature>
<evidence type="ECO:0000256" key="6">
    <source>
        <dbReference type="ARBA" id="ARBA00023180"/>
    </source>
</evidence>
<dbReference type="EC" id="2.4.1.255" evidence="1"/>
<proteinExistence type="predicted"/>
<keyword evidence="5" id="KW-0256">Endoplasmic reticulum</keyword>
<evidence type="ECO:0000313" key="13">
    <source>
        <dbReference type="EMBL" id="KAK3291753.1"/>
    </source>
</evidence>
<evidence type="ECO:0000259" key="12">
    <source>
        <dbReference type="Pfam" id="PF04577"/>
    </source>
</evidence>
<protein>
    <recommendedName>
        <fullName evidence="7">EGF domain-specific O-linked N-acetylglucosamine transferase</fullName>
        <ecNumber evidence="1">2.4.1.255</ecNumber>
    </recommendedName>
    <alternativeName>
        <fullName evidence="8">Extracellular O-linked N-acetylglucosamine transferase</fullName>
    </alternativeName>
</protein>
<keyword evidence="2" id="KW-0328">Glycosyltransferase</keyword>
<keyword evidence="14" id="KW-1185">Reference proteome</keyword>
<keyword evidence="4 11" id="KW-0732">Signal</keyword>
<feature type="signal peptide" evidence="11">
    <location>
        <begin position="1"/>
        <end position="31"/>
    </location>
</feature>
<dbReference type="GO" id="GO:0005788">
    <property type="term" value="C:endoplasmic reticulum lumen"/>
    <property type="evidence" value="ECO:0007669"/>
    <property type="project" value="TreeGrafter"/>
</dbReference>
<evidence type="ECO:0000256" key="3">
    <source>
        <dbReference type="ARBA" id="ARBA00022679"/>
    </source>
</evidence>
<dbReference type="InterPro" id="IPR007657">
    <property type="entry name" value="Glycosyltransferase_61"/>
</dbReference>
<dbReference type="AlphaFoldDB" id="A0AAE0LNK3"/>
<evidence type="ECO:0000256" key="8">
    <source>
        <dbReference type="ARBA" id="ARBA00042574"/>
    </source>
</evidence>
<evidence type="ECO:0000256" key="9">
    <source>
        <dbReference type="ARBA" id="ARBA00048317"/>
    </source>
</evidence>
<accession>A0AAE0LNK3</accession>
<evidence type="ECO:0000313" key="14">
    <source>
        <dbReference type="Proteomes" id="UP001278766"/>
    </source>
</evidence>
<gene>
    <name evidence="13" type="ORF">B0H64DRAFT_329608</name>
</gene>
<feature type="chain" id="PRO_5042098647" description="EGF domain-specific O-linked N-acetylglucosamine transferase" evidence="11">
    <location>
        <begin position="32"/>
        <end position="495"/>
    </location>
</feature>
<comment type="catalytic activity">
    <reaction evidence="9">
        <text>L-seryl-[protein] + UDP-N-acetyl-alpha-D-glucosamine = 3-O-(N-acetyl-beta-D-glucosaminyl)-L-seryl-[protein] + UDP + H(+)</text>
        <dbReference type="Rhea" id="RHEA:48904"/>
        <dbReference type="Rhea" id="RHEA-COMP:9863"/>
        <dbReference type="Rhea" id="RHEA-COMP:12251"/>
        <dbReference type="ChEBI" id="CHEBI:15378"/>
        <dbReference type="ChEBI" id="CHEBI:29999"/>
        <dbReference type="ChEBI" id="CHEBI:57705"/>
        <dbReference type="ChEBI" id="CHEBI:58223"/>
        <dbReference type="ChEBI" id="CHEBI:90838"/>
        <dbReference type="EC" id="2.4.1.255"/>
    </reaction>
</comment>
<reference evidence="13" key="1">
    <citation type="journal article" date="2023" name="Mol. Phylogenet. Evol.">
        <title>Genome-scale phylogeny and comparative genomics of the fungal order Sordariales.</title>
        <authorList>
            <person name="Hensen N."/>
            <person name="Bonometti L."/>
            <person name="Westerberg I."/>
            <person name="Brannstrom I.O."/>
            <person name="Guillou S."/>
            <person name="Cros-Aarteil S."/>
            <person name="Calhoun S."/>
            <person name="Haridas S."/>
            <person name="Kuo A."/>
            <person name="Mondo S."/>
            <person name="Pangilinan J."/>
            <person name="Riley R."/>
            <person name="LaButti K."/>
            <person name="Andreopoulos B."/>
            <person name="Lipzen A."/>
            <person name="Chen C."/>
            <person name="Yan M."/>
            <person name="Daum C."/>
            <person name="Ng V."/>
            <person name="Clum A."/>
            <person name="Steindorff A."/>
            <person name="Ohm R.A."/>
            <person name="Martin F."/>
            <person name="Silar P."/>
            <person name="Natvig D.O."/>
            <person name="Lalanne C."/>
            <person name="Gautier V."/>
            <person name="Ament-Velasquez S.L."/>
            <person name="Kruys A."/>
            <person name="Hutchinson M.I."/>
            <person name="Powell A.J."/>
            <person name="Barry K."/>
            <person name="Miller A.N."/>
            <person name="Grigoriev I.V."/>
            <person name="Debuchy R."/>
            <person name="Gladieux P."/>
            <person name="Hiltunen Thoren M."/>
            <person name="Johannesson H."/>
        </authorList>
    </citation>
    <scope>NUCLEOTIDE SEQUENCE</scope>
    <source>
        <strain evidence="13">CBS 168.71</strain>
    </source>
</reference>
<keyword evidence="3" id="KW-0808">Transferase</keyword>
<evidence type="ECO:0000256" key="10">
    <source>
        <dbReference type="ARBA" id="ARBA00049432"/>
    </source>
</evidence>
<evidence type="ECO:0000256" key="4">
    <source>
        <dbReference type="ARBA" id="ARBA00022729"/>
    </source>
</evidence>
<evidence type="ECO:0000256" key="5">
    <source>
        <dbReference type="ARBA" id="ARBA00022824"/>
    </source>
</evidence>
<evidence type="ECO:0000256" key="7">
    <source>
        <dbReference type="ARBA" id="ARBA00040944"/>
    </source>
</evidence>
<evidence type="ECO:0000256" key="2">
    <source>
        <dbReference type="ARBA" id="ARBA00022676"/>
    </source>
</evidence>
<evidence type="ECO:0000256" key="11">
    <source>
        <dbReference type="SAM" id="SignalP"/>
    </source>
</evidence>
<keyword evidence="6" id="KW-0325">Glycoprotein</keyword>
<name>A0AAE0LNK3_9PEZI</name>
<dbReference type="PANTHER" id="PTHR20961">
    <property type="entry name" value="GLYCOSYLTRANSFERASE"/>
    <property type="match status" value="1"/>
</dbReference>
<dbReference type="EMBL" id="JAUEPN010000008">
    <property type="protein sequence ID" value="KAK3291753.1"/>
    <property type="molecule type" value="Genomic_DNA"/>
</dbReference>
<reference evidence="13" key="2">
    <citation type="submission" date="2023-06" db="EMBL/GenBank/DDBJ databases">
        <authorList>
            <consortium name="Lawrence Berkeley National Laboratory"/>
            <person name="Haridas S."/>
            <person name="Hensen N."/>
            <person name="Bonometti L."/>
            <person name="Westerberg I."/>
            <person name="Brannstrom I.O."/>
            <person name="Guillou S."/>
            <person name="Cros-Aarteil S."/>
            <person name="Calhoun S."/>
            <person name="Kuo A."/>
            <person name="Mondo S."/>
            <person name="Pangilinan J."/>
            <person name="Riley R."/>
            <person name="Labutti K."/>
            <person name="Andreopoulos B."/>
            <person name="Lipzen A."/>
            <person name="Chen C."/>
            <person name="Yanf M."/>
            <person name="Daum C."/>
            <person name="Ng V."/>
            <person name="Clum A."/>
            <person name="Steindorff A."/>
            <person name="Ohm R."/>
            <person name="Martin F."/>
            <person name="Silar P."/>
            <person name="Natvig D."/>
            <person name="Lalanne C."/>
            <person name="Gautier V."/>
            <person name="Ament-Velasquez S.L."/>
            <person name="Kruys A."/>
            <person name="Hutchinson M.I."/>
            <person name="Powell A.J."/>
            <person name="Barry K."/>
            <person name="Miller A.N."/>
            <person name="Grigoriev I.V."/>
            <person name="Debuchy R."/>
            <person name="Gladieux P."/>
            <person name="Thoren M.H."/>
            <person name="Johannesson H."/>
        </authorList>
    </citation>
    <scope>NUCLEOTIDE SEQUENCE</scope>
    <source>
        <strain evidence="13">CBS 168.71</strain>
    </source>
</reference>
<comment type="catalytic activity">
    <reaction evidence="10">
        <text>L-threonyl-[protein] + UDP-N-acetyl-alpha-D-glucosamine = 3-O-(N-acetyl-beta-D-glucosaminyl)-L-threonyl-[protein] + UDP + H(+)</text>
        <dbReference type="Rhea" id="RHEA:48908"/>
        <dbReference type="Rhea" id="RHEA-COMP:11060"/>
        <dbReference type="Rhea" id="RHEA-COMP:12252"/>
        <dbReference type="ChEBI" id="CHEBI:15378"/>
        <dbReference type="ChEBI" id="CHEBI:30013"/>
        <dbReference type="ChEBI" id="CHEBI:57705"/>
        <dbReference type="ChEBI" id="CHEBI:58223"/>
        <dbReference type="ChEBI" id="CHEBI:90840"/>
        <dbReference type="EC" id="2.4.1.255"/>
    </reaction>
</comment>
<comment type="caution">
    <text evidence="13">The sequence shown here is derived from an EMBL/GenBank/DDBJ whole genome shotgun (WGS) entry which is preliminary data.</text>
</comment>
<evidence type="ECO:0000256" key="1">
    <source>
        <dbReference type="ARBA" id="ARBA00011970"/>
    </source>
</evidence>
<organism evidence="13 14">
    <name type="scientific">Chaetomium fimeti</name>
    <dbReference type="NCBI Taxonomy" id="1854472"/>
    <lineage>
        <taxon>Eukaryota</taxon>
        <taxon>Fungi</taxon>
        <taxon>Dikarya</taxon>
        <taxon>Ascomycota</taxon>
        <taxon>Pezizomycotina</taxon>
        <taxon>Sordariomycetes</taxon>
        <taxon>Sordariomycetidae</taxon>
        <taxon>Sordariales</taxon>
        <taxon>Chaetomiaceae</taxon>
        <taxon>Chaetomium</taxon>
    </lineage>
</organism>
<dbReference type="Pfam" id="PF04577">
    <property type="entry name" value="Glyco_transf_61"/>
    <property type="match status" value="1"/>
</dbReference>
<dbReference type="Proteomes" id="UP001278766">
    <property type="component" value="Unassembled WGS sequence"/>
</dbReference>
<sequence length="495" mass="55280">MTVFARRRRIQTLVATVLLLFVVSRLYPLSGDADSSSYHFGWHPHGKGRPALALPPDYDPYLEPAVSQSEYCNERFTPKYLDDFRTHAIQYCAAGSTASLRCFQGHSRDEGAVDSLCIGQGATLDLALGQFTLDCELRNPDKNETNRGLIPFDQIKPEWYESGPRWIFDHHLKVQRGPSDGATTRSASEGRPGNPQFALLVKRECNSNIWHCLMEIWTMMLTFDLLRTTPDPSRQGAAFFSDVADLTNTQAIVLDDLSDGHLMDLWTIFTGRPPVRLADILDDPEQARAFAEVPRNVIVPLAGAANPLWQNDWVDHDCGHAPTLRTFVRRVEAFYGISAEEGEREGDSPITLTFVNRTGSRKLADQEALLAAVAAKHPHVRIQSVDFATLSFPEQIRVARATDVLLGVHGAGLTHTMFMRDGRGAVVEIRPATNDYRGFRNLAFMKGLHYFTALVEQIPARGKVVKRDSWHWDDVRIGLDEFMGLVDAAIAAVSH</sequence>
<dbReference type="RefSeq" id="XP_062655267.1">
    <property type="nucleotide sequence ID" value="XM_062800887.1"/>
</dbReference>